<evidence type="ECO:0000313" key="2">
    <source>
        <dbReference type="EMBL" id="TIB75907.1"/>
    </source>
</evidence>
<gene>
    <name evidence="2" type="ORF">E3Q22_03815</name>
</gene>
<organism evidence="2 3">
    <name type="scientific">Wallemia mellicola</name>
    <dbReference type="NCBI Taxonomy" id="1708541"/>
    <lineage>
        <taxon>Eukaryota</taxon>
        <taxon>Fungi</taxon>
        <taxon>Dikarya</taxon>
        <taxon>Basidiomycota</taxon>
        <taxon>Wallemiomycotina</taxon>
        <taxon>Wallemiomycetes</taxon>
        <taxon>Wallemiales</taxon>
        <taxon>Wallemiaceae</taxon>
        <taxon>Wallemia</taxon>
    </lineage>
</organism>
<sequence length="163" mass="18357">MAFSKFANVFRGKFSKTKDEDYVGNEHISSPELVYHTNKSMVNLLDVQTPHHNTKSRGKKKARNSLTLESPPRSRAKSMIGSQQITQMGSMSQYRGYHPIQDGEPCGHGIKSEVRSPRKSLHSGFNSKHKPRRRAFTIDDDDIPPVPPLPAIYTNTHTLIEGD</sequence>
<feature type="region of interest" description="Disordered" evidence="1">
    <location>
        <begin position="47"/>
        <end position="82"/>
    </location>
</feature>
<proteinExistence type="predicted"/>
<dbReference type="Proteomes" id="UP000310685">
    <property type="component" value="Unassembled WGS sequence"/>
</dbReference>
<name>A0A4T0M0C9_9BASI</name>
<protein>
    <submittedName>
        <fullName evidence="2">Uncharacterized protein</fullName>
    </submittedName>
</protein>
<dbReference type="EMBL" id="SPRC01000055">
    <property type="protein sequence ID" value="TIB75907.1"/>
    <property type="molecule type" value="Genomic_DNA"/>
</dbReference>
<evidence type="ECO:0000313" key="3">
    <source>
        <dbReference type="Proteomes" id="UP000310685"/>
    </source>
</evidence>
<accession>A0A4T0M0C9</accession>
<comment type="caution">
    <text evidence="2">The sequence shown here is derived from an EMBL/GenBank/DDBJ whole genome shotgun (WGS) entry which is preliminary data.</text>
</comment>
<feature type="compositionally biased region" description="Basic residues" evidence="1">
    <location>
        <begin position="52"/>
        <end position="63"/>
    </location>
</feature>
<reference evidence="2 3" key="1">
    <citation type="submission" date="2019-03" db="EMBL/GenBank/DDBJ databases">
        <title>Sequencing 25 genomes of Wallemia mellicola.</title>
        <authorList>
            <person name="Gostincar C."/>
        </authorList>
    </citation>
    <scope>NUCLEOTIDE SEQUENCE [LARGE SCALE GENOMIC DNA]</scope>
    <source>
        <strain evidence="2 3">EXF-6152</strain>
    </source>
</reference>
<evidence type="ECO:0000256" key="1">
    <source>
        <dbReference type="SAM" id="MobiDB-lite"/>
    </source>
</evidence>
<dbReference type="AlphaFoldDB" id="A0A4T0M0C9"/>